<evidence type="ECO:0000313" key="2">
    <source>
        <dbReference type="EMBL" id="NEG77624.1"/>
    </source>
</evidence>
<dbReference type="SUPFAM" id="SSF53300">
    <property type="entry name" value="vWA-like"/>
    <property type="match status" value="1"/>
</dbReference>
<proteinExistence type="predicted"/>
<reference evidence="2 3" key="1">
    <citation type="submission" date="2019-10" db="EMBL/GenBank/DDBJ databases">
        <title>Bifidobacterium from non-human primates.</title>
        <authorList>
            <person name="Modesto M."/>
        </authorList>
    </citation>
    <scope>NUCLEOTIDE SEQUENCE [LARGE SCALE GENOMIC DNA]</scope>
    <source>
        <strain evidence="2 3">TREC</strain>
    </source>
</reference>
<dbReference type="EMBL" id="WHZY01000001">
    <property type="protein sequence ID" value="NEG77624.1"/>
    <property type="molecule type" value="Genomic_DNA"/>
</dbReference>
<keyword evidence="3" id="KW-1185">Reference proteome</keyword>
<keyword evidence="1" id="KW-1133">Transmembrane helix</keyword>
<feature type="transmembrane region" description="Helical" evidence="1">
    <location>
        <begin position="341"/>
        <end position="361"/>
    </location>
</feature>
<accession>A0A7K3TG26</accession>
<dbReference type="Gene3D" id="3.40.50.410">
    <property type="entry name" value="von Willebrand factor, type A domain"/>
    <property type="match status" value="1"/>
</dbReference>
<organism evidence="2 3">
    <name type="scientific">Bifidobacterium avesanii</name>
    <dbReference type="NCBI Taxonomy" id="1798157"/>
    <lineage>
        <taxon>Bacteria</taxon>
        <taxon>Bacillati</taxon>
        <taxon>Actinomycetota</taxon>
        <taxon>Actinomycetes</taxon>
        <taxon>Bifidobacteriales</taxon>
        <taxon>Bifidobacteriaceae</taxon>
        <taxon>Bifidobacterium</taxon>
    </lineage>
</organism>
<evidence type="ECO:0000256" key="1">
    <source>
        <dbReference type="SAM" id="Phobius"/>
    </source>
</evidence>
<evidence type="ECO:0000313" key="3">
    <source>
        <dbReference type="Proteomes" id="UP000469763"/>
    </source>
</evidence>
<gene>
    <name evidence="2" type="ORF">GFD22_01210</name>
</gene>
<protein>
    <submittedName>
        <fullName evidence="2">VWA domain-containing protein</fullName>
    </submittedName>
</protein>
<dbReference type="Proteomes" id="UP000469763">
    <property type="component" value="Unassembled WGS sequence"/>
</dbReference>
<sequence>MGLLQWRWPWAMLAAVVALAVVLVAVRAVCARRERRERERSGHADGVATVWSLDDDLGGEAASRLMRRWRLWSRVGAGLLGLALAVAIVLAGRPATVDANAERGESRDIVLCLDVSGSALPYDREVIASYLSLVDRFQGERIGLSIFNSTSRTVFPLTDDYDLVKSQLSEANDLLKGVQTQDDINNMSDQDYQKVSDWLAGTQNRKQSTSLIGDGLVSCAAMLPGFSATGDASAAQAAGRSASIVLATDNVVSGSPTYTLAEALDLTHEVGITVDGLFSGPQQSESDQATQEMKTLIESHGGVFLTQRNGDSVNALVREIESRRAAEADQPERSSLVDAPGWFSLALAVLFLCYLTVVWRLKR</sequence>
<dbReference type="InterPro" id="IPR036465">
    <property type="entry name" value="vWFA_dom_sf"/>
</dbReference>
<dbReference type="OrthoDB" id="4623238at2"/>
<dbReference type="RefSeq" id="WP_152349543.1">
    <property type="nucleotide sequence ID" value="NZ_WBSN01000001.1"/>
</dbReference>
<name>A0A7K3TG26_9BIFI</name>
<keyword evidence="1" id="KW-0812">Transmembrane</keyword>
<feature type="transmembrane region" description="Helical" evidence="1">
    <location>
        <begin position="71"/>
        <end position="92"/>
    </location>
</feature>
<comment type="caution">
    <text evidence="2">The sequence shown here is derived from an EMBL/GenBank/DDBJ whole genome shotgun (WGS) entry which is preliminary data.</text>
</comment>
<keyword evidence="1" id="KW-0472">Membrane</keyword>
<feature type="transmembrane region" description="Helical" evidence="1">
    <location>
        <begin position="6"/>
        <end position="30"/>
    </location>
</feature>
<dbReference type="AlphaFoldDB" id="A0A7K3TG26"/>